<gene>
    <name evidence="1" type="ORF">S01H1_71238</name>
</gene>
<organism evidence="1">
    <name type="scientific">marine sediment metagenome</name>
    <dbReference type="NCBI Taxonomy" id="412755"/>
    <lineage>
        <taxon>unclassified sequences</taxon>
        <taxon>metagenomes</taxon>
        <taxon>ecological metagenomes</taxon>
    </lineage>
</organism>
<accession>X0XX50</accession>
<dbReference type="SUPFAM" id="SSF102588">
    <property type="entry name" value="LmbE-like"/>
    <property type="match status" value="1"/>
</dbReference>
<protein>
    <recommendedName>
        <fullName evidence="2">LmbE family protein</fullName>
    </recommendedName>
</protein>
<reference evidence="1" key="1">
    <citation type="journal article" date="2014" name="Front. Microbiol.">
        <title>High frequency of phylogenetically diverse reductive dehalogenase-homologous genes in deep subseafloor sedimentary metagenomes.</title>
        <authorList>
            <person name="Kawai M."/>
            <person name="Futagami T."/>
            <person name="Toyoda A."/>
            <person name="Takaki Y."/>
            <person name="Nishi S."/>
            <person name="Hori S."/>
            <person name="Arai W."/>
            <person name="Tsubouchi T."/>
            <person name="Morono Y."/>
            <person name="Uchiyama I."/>
            <person name="Ito T."/>
            <person name="Fujiyama A."/>
            <person name="Inagaki F."/>
            <person name="Takami H."/>
        </authorList>
    </citation>
    <scope>NUCLEOTIDE SEQUENCE</scope>
    <source>
        <strain evidence="1">Expedition CK06-06</strain>
    </source>
</reference>
<dbReference type="Gene3D" id="3.40.50.10320">
    <property type="entry name" value="LmbE-like"/>
    <property type="match status" value="1"/>
</dbReference>
<sequence>MNIVSVGAHQDDIDIHCLGTLLKYHEQGGANITNVS</sequence>
<evidence type="ECO:0000313" key="1">
    <source>
        <dbReference type="EMBL" id="GAG39787.1"/>
    </source>
</evidence>
<dbReference type="EMBL" id="BARS01047425">
    <property type="protein sequence ID" value="GAG39787.1"/>
    <property type="molecule type" value="Genomic_DNA"/>
</dbReference>
<dbReference type="AlphaFoldDB" id="X0XX50"/>
<proteinExistence type="predicted"/>
<name>X0XX50_9ZZZZ</name>
<dbReference type="InterPro" id="IPR024078">
    <property type="entry name" value="LmbE-like_dom_sf"/>
</dbReference>
<feature type="non-terminal residue" evidence="1">
    <location>
        <position position="36"/>
    </location>
</feature>
<comment type="caution">
    <text evidence="1">The sequence shown here is derived from an EMBL/GenBank/DDBJ whole genome shotgun (WGS) entry which is preliminary data.</text>
</comment>
<evidence type="ECO:0008006" key="2">
    <source>
        <dbReference type="Google" id="ProtNLM"/>
    </source>
</evidence>